<dbReference type="EMBL" id="RPFW01000005">
    <property type="protein sequence ID" value="TVZ02509.1"/>
    <property type="molecule type" value="Genomic_DNA"/>
</dbReference>
<evidence type="ECO:0000259" key="1">
    <source>
        <dbReference type="Pfam" id="PF07110"/>
    </source>
</evidence>
<dbReference type="InterPro" id="IPR011008">
    <property type="entry name" value="Dimeric_a/b-barrel"/>
</dbReference>
<dbReference type="SUPFAM" id="SSF54909">
    <property type="entry name" value="Dimeric alpha+beta barrel"/>
    <property type="match status" value="2"/>
</dbReference>
<dbReference type="InterPro" id="IPR009799">
    <property type="entry name" value="EthD_dom"/>
</dbReference>
<keyword evidence="3" id="KW-1185">Reference proteome</keyword>
<reference evidence="2 3" key="1">
    <citation type="submission" date="2018-11" db="EMBL/GenBank/DDBJ databases">
        <title>Trebonia kvetii gen.nov., sp.nov., a novel acidophilic actinobacterium, and proposal of the new actinobacterial family Treboniaceae fam. nov.</title>
        <authorList>
            <person name="Rapoport D."/>
            <person name="Sagova-Mareckova M."/>
            <person name="Sedlacek I."/>
            <person name="Provaznik J."/>
            <person name="Kralova S."/>
            <person name="Pavlinic D."/>
            <person name="Benes V."/>
            <person name="Kopecky J."/>
        </authorList>
    </citation>
    <scope>NUCLEOTIDE SEQUENCE [LARGE SCALE GENOMIC DNA]</scope>
    <source>
        <strain evidence="2 3">15Tr583</strain>
    </source>
</reference>
<protein>
    <submittedName>
        <fullName evidence="2">EthD family reductase</fullName>
    </submittedName>
</protein>
<comment type="caution">
    <text evidence="2">The sequence shown here is derived from an EMBL/GenBank/DDBJ whole genome shotgun (WGS) entry which is preliminary data.</text>
</comment>
<dbReference type="Proteomes" id="UP000460272">
    <property type="component" value="Unassembled WGS sequence"/>
</dbReference>
<evidence type="ECO:0000313" key="2">
    <source>
        <dbReference type="EMBL" id="TVZ02509.1"/>
    </source>
</evidence>
<dbReference type="RefSeq" id="WP_145857592.1">
    <property type="nucleotide sequence ID" value="NZ_RPFW01000005.1"/>
</dbReference>
<evidence type="ECO:0000313" key="3">
    <source>
        <dbReference type="Proteomes" id="UP000460272"/>
    </source>
</evidence>
<dbReference type="NCBIfam" id="TIGR02118">
    <property type="entry name" value="EthD family reductase"/>
    <property type="match status" value="1"/>
</dbReference>
<dbReference type="Gene3D" id="3.30.70.100">
    <property type="match status" value="1"/>
</dbReference>
<dbReference type="OrthoDB" id="3535638at2"/>
<dbReference type="Pfam" id="PF07110">
    <property type="entry name" value="EthD"/>
    <property type="match status" value="1"/>
</dbReference>
<feature type="domain" description="EthD" evidence="1">
    <location>
        <begin position="123"/>
        <end position="204"/>
    </location>
</feature>
<gene>
    <name evidence="2" type="ORF">EAS64_27370</name>
</gene>
<dbReference type="AlphaFoldDB" id="A0A6P2BTS8"/>
<name>A0A6P2BTS8_9ACTN</name>
<organism evidence="2 3">
    <name type="scientific">Trebonia kvetii</name>
    <dbReference type="NCBI Taxonomy" id="2480626"/>
    <lineage>
        <taxon>Bacteria</taxon>
        <taxon>Bacillati</taxon>
        <taxon>Actinomycetota</taxon>
        <taxon>Actinomycetes</taxon>
        <taxon>Streptosporangiales</taxon>
        <taxon>Treboniaceae</taxon>
        <taxon>Trebonia</taxon>
    </lineage>
</organism>
<dbReference type="GO" id="GO:0016491">
    <property type="term" value="F:oxidoreductase activity"/>
    <property type="evidence" value="ECO:0007669"/>
    <property type="project" value="InterPro"/>
</dbReference>
<accession>A0A6P2BTS8</accession>
<proteinExistence type="predicted"/>
<sequence length="221" mass="23791">MTTLIRLAKRAPGSPVDLFHSQADRASDWSAAARYGLRAATQALTLPAAYRSGEPVCDVIDELAFDDEASAVRCLADPAFRRALGSPLLDAASLACLVVEEHVAKPGPVPASFVKNYELVTKRPDMDRAEFDRYWAQVHGPLAATIPTIRRYVQAHLAPRARAAGAASYDGLAITWFDDVAAMRAGAATDAYARTRADEANFLAGELPFVITTEQATYPLA</sequence>